<reference evidence="14" key="1">
    <citation type="journal article" date="2009" name="Genome Res.">
        <title>Comparative genomic analyses of the human fungal pathogens Coccidioides and their relatives.</title>
        <authorList>
            <person name="Sharpton T.J."/>
            <person name="Stajich J.E."/>
            <person name="Rounsley S.D."/>
            <person name="Gardner M.J."/>
            <person name="Wortman J.R."/>
            <person name="Jordar V.S."/>
            <person name="Maiti R."/>
            <person name="Kodira C.D."/>
            <person name="Neafsey D.E."/>
            <person name="Zeng Q."/>
            <person name="Hung C.-Y."/>
            <person name="McMahan C."/>
            <person name="Muszewska A."/>
            <person name="Grynberg M."/>
            <person name="Mandel M.A."/>
            <person name="Kellner E.M."/>
            <person name="Barker B.M."/>
            <person name="Galgiani J.N."/>
            <person name="Orbach M.J."/>
            <person name="Kirkland T.N."/>
            <person name="Cole G.T."/>
            <person name="Henn M.R."/>
            <person name="Birren B.W."/>
            <person name="Taylor J.W."/>
        </authorList>
    </citation>
    <scope>NUCLEOTIDE SEQUENCE [LARGE SCALE GENOMIC DNA]</scope>
    <source>
        <strain evidence="14">UAMH 1704</strain>
    </source>
</reference>
<proteinExistence type="inferred from homology"/>
<dbReference type="GO" id="GO:0005634">
    <property type="term" value="C:nucleus"/>
    <property type="evidence" value="ECO:0007669"/>
    <property type="project" value="TreeGrafter"/>
</dbReference>
<dbReference type="GO" id="GO:0005524">
    <property type="term" value="F:ATP binding"/>
    <property type="evidence" value="ECO:0007669"/>
    <property type="project" value="UniProtKB-KW"/>
</dbReference>
<dbReference type="VEuPathDB" id="FungiDB:UREG_01531"/>
<gene>
    <name evidence="13" type="ORF">UREG_01531</name>
</gene>
<keyword evidence="6" id="KW-0067">ATP-binding</keyword>
<dbReference type="Gene3D" id="1.10.1420.10">
    <property type="match status" value="3"/>
</dbReference>
<dbReference type="GO" id="GO:0006298">
    <property type="term" value="P:mismatch repair"/>
    <property type="evidence" value="ECO:0007669"/>
    <property type="project" value="InterPro"/>
</dbReference>
<feature type="region of interest" description="Disordered" evidence="11">
    <location>
        <begin position="435"/>
        <end position="460"/>
    </location>
</feature>
<protein>
    <recommendedName>
        <fullName evidence="2">DNA mismatch repair protein MSH3</fullName>
    </recommendedName>
    <alternativeName>
        <fullName evidence="3">DNA mismatch repair protein msh3</fullName>
    </alternativeName>
</protein>
<evidence type="ECO:0000313" key="14">
    <source>
        <dbReference type="Proteomes" id="UP000002058"/>
    </source>
</evidence>
<dbReference type="PANTHER" id="PTHR11361:SF34">
    <property type="entry name" value="DNA MISMATCH REPAIR PROTEIN MSH1, MITOCHONDRIAL"/>
    <property type="match status" value="1"/>
</dbReference>
<dbReference type="OrthoDB" id="2534523at2759"/>
<keyword evidence="7" id="KW-0238">DNA-binding</keyword>
<dbReference type="SMART" id="SM00534">
    <property type="entry name" value="MUTSac"/>
    <property type="match status" value="1"/>
</dbReference>
<keyword evidence="8" id="KW-0234">DNA repair</keyword>
<dbReference type="Pfam" id="PF01624">
    <property type="entry name" value="MutS_I"/>
    <property type="match status" value="1"/>
</dbReference>
<dbReference type="PANTHER" id="PTHR11361">
    <property type="entry name" value="DNA MISMATCH REPAIR PROTEIN MUTS FAMILY MEMBER"/>
    <property type="match status" value="1"/>
</dbReference>
<dbReference type="InterPro" id="IPR045076">
    <property type="entry name" value="MutS"/>
</dbReference>
<evidence type="ECO:0000256" key="9">
    <source>
        <dbReference type="ARBA" id="ARBA00025373"/>
    </source>
</evidence>
<dbReference type="FunFam" id="1.10.1420.10:FF:000042">
    <property type="entry name" value="DNA mismatch repair protein Msh1"/>
    <property type="match status" value="1"/>
</dbReference>
<evidence type="ECO:0000256" key="5">
    <source>
        <dbReference type="ARBA" id="ARBA00022763"/>
    </source>
</evidence>
<evidence type="ECO:0000256" key="1">
    <source>
        <dbReference type="ARBA" id="ARBA00006271"/>
    </source>
</evidence>
<dbReference type="HOGENOM" id="CLU_002472_4_0_1"/>
<dbReference type="RefSeq" id="XP_002542015.1">
    <property type="nucleotide sequence ID" value="XM_002541969.1"/>
</dbReference>
<dbReference type="GO" id="GO:0030983">
    <property type="term" value="F:mismatched DNA binding"/>
    <property type="evidence" value="ECO:0007669"/>
    <property type="project" value="InterPro"/>
</dbReference>
<keyword evidence="4" id="KW-0547">Nucleotide-binding</keyword>
<dbReference type="InterPro" id="IPR000432">
    <property type="entry name" value="DNA_mismatch_repair_MutS_C"/>
</dbReference>
<dbReference type="PROSITE" id="PS00486">
    <property type="entry name" value="DNA_MISMATCH_REPAIR_2"/>
    <property type="match status" value="1"/>
</dbReference>
<comment type="similarity">
    <text evidence="1">Belongs to the DNA mismatch repair MutS family.</text>
</comment>
<organism evidence="13 14">
    <name type="scientific">Uncinocarpus reesii (strain UAMH 1704)</name>
    <dbReference type="NCBI Taxonomy" id="336963"/>
    <lineage>
        <taxon>Eukaryota</taxon>
        <taxon>Fungi</taxon>
        <taxon>Dikarya</taxon>
        <taxon>Ascomycota</taxon>
        <taxon>Pezizomycotina</taxon>
        <taxon>Eurotiomycetes</taxon>
        <taxon>Eurotiomycetidae</taxon>
        <taxon>Onygenales</taxon>
        <taxon>Onygenaceae</taxon>
        <taxon>Uncinocarpus</taxon>
    </lineage>
</organism>
<dbReference type="OMA" id="DTWIMRR"/>
<dbReference type="GO" id="GO:0005739">
    <property type="term" value="C:mitochondrion"/>
    <property type="evidence" value="ECO:0007669"/>
    <property type="project" value="TreeGrafter"/>
</dbReference>
<evidence type="ECO:0000256" key="3">
    <source>
        <dbReference type="ARBA" id="ARBA00022151"/>
    </source>
</evidence>
<dbReference type="InterPro" id="IPR027417">
    <property type="entry name" value="P-loop_NTPase"/>
</dbReference>
<dbReference type="KEGG" id="ure:UREG_01531"/>
<dbReference type="GO" id="GO:0140664">
    <property type="term" value="F:ATP-dependent DNA damage sensor activity"/>
    <property type="evidence" value="ECO:0007669"/>
    <property type="project" value="InterPro"/>
</dbReference>
<keyword evidence="5" id="KW-0227">DNA damage</keyword>
<dbReference type="FunFam" id="3.40.50.300:FF:001238">
    <property type="entry name" value="DNA mismatch repair protein"/>
    <property type="match status" value="1"/>
</dbReference>
<evidence type="ECO:0000256" key="4">
    <source>
        <dbReference type="ARBA" id="ARBA00022741"/>
    </source>
</evidence>
<dbReference type="AlphaFoldDB" id="C4JIJ4"/>
<dbReference type="FunCoup" id="C4JIJ4">
    <property type="interactions" value="20"/>
</dbReference>
<comment type="subunit">
    <text evidence="10">Heterodimer consisting of MSH2-MSH3 (MutS beta). Forms a ternary complex with MutL alpha (MLH1-PMS1).</text>
</comment>
<dbReference type="SUPFAM" id="SSF55271">
    <property type="entry name" value="DNA repair protein MutS, domain I"/>
    <property type="match status" value="1"/>
</dbReference>
<dbReference type="InterPro" id="IPR016151">
    <property type="entry name" value="DNA_mismatch_repair_MutS_N"/>
</dbReference>
<dbReference type="Gene3D" id="3.40.50.300">
    <property type="entry name" value="P-loop containing nucleotide triphosphate hydrolases"/>
    <property type="match status" value="1"/>
</dbReference>
<dbReference type="SMART" id="SM00533">
    <property type="entry name" value="MUTSd"/>
    <property type="match status" value="1"/>
</dbReference>
<name>C4JIJ4_UNCRE</name>
<dbReference type="Gene3D" id="3.40.1170.10">
    <property type="entry name" value="DNA repair protein MutS, domain I"/>
    <property type="match status" value="1"/>
</dbReference>
<dbReference type="EMBL" id="CH476615">
    <property type="protein sequence ID" value="EEP76682.1"/>
    <property type="molecule type" value="Genomic_DNA"/>
</dbReference>
<evidence type="ECO:0000256" key="2">
    <source>
        <dbReference type="ARBA" id="ARBA00019000"/>
    </source>
</evidence>
<comment type="function">
    <text evidence="9">Component of the post-replicative DNA mismatch repair system (MMR). Heterodimerizes with MSH2 to form MutS beta, which binds to DNA mismatches thereby initiating DNA repair. MSH3 provides substrate-binding and substrate specificity to the complex. When bound, the MutS beta heterodimer bends the DNA helix and shields approximately 20 base pairs. Acts mainly to repair insertion-deletion loops (IDLs) from 2 to 13 nucleotides in size, but can also repair base-base and single insertion-deletion mismatches that occur during replication. After mismatch binding, forms a ternary complex with the MutL alpha heterodimer, which is thought to be responsible for directing the downstream MMR events, including strand discrimination, excision, and resynthesis. ATP binding and hydrolysis play a pivotal role in mismatch repair functions.</text>
</comment>
<dbReference type="GeneID" id="8440947"/>
<dbReference type="Proteomes" id="UP000002058">
    <property type="component" value="Unassembled WGS sequence"/>
</dbReference>
<evidence type="ECO:0000256" key="6">
    <source>
        <dbReference type="ARBA" id="ARBA00022840"/>
    </source>
</evidence>
<evidence type="ECO:0000256" key="8">
    <source>
        <dbReference type="ARBA" id="ARBA00023204"/>
    </source>
</evidence>
<evidence type="ECO:0000256" key="10">
    <source>
        <dbReference type="ARBA" id="ARBA00025902"/>
    </source>
</evidence>
<dbReference type="Pfam" id="PF05192">
    <property type="entry name" value="MutS_III"/>
    <property type="match status" value="1"/>
</dbReference>
<dbReference type="InterPro" id="IPR036678">
    <property type="entry name" value="MutS_con_dom_sf"/>
</dbReference>
<dbReference type="PIRSF" id="PIRSF037677">
    <property type="entry name" value="DNA_mis_repair_Msh6"/>
    <property type="match status" value="1"/>
</dbReference>
<sequence length="865" mass="96443">MAGFPFYQLDRFLKILVQDLQKYVAISEEFANNLAGKARSNGLMFNRKVARIVTPGTLIDEKFMDHYEHNFLLALYINTGDQEAKSVDTTMLSSDELSSSSDQSVGLSWLDLSTGDFFTQHTTRSMLPSALVRIGAKEVMLDEGLGHSLRREIQNLVGQGHRLTYFPRPHSIRPLSAWSDSFESPISLDLAATFSTEETAACHVLLEYVQTQMQGMDVKLQAPRRKHLEDTMIIDRNSLKGLEILETARDGLGKGSLLHAVRRTSTKSGARLLRDRLTSPSASLSVIDQRLDLVSGFVEDPDLQENITLLLKRSYDSQRLVQKFSLGRGDADDLLCLSRAIDASSRIKSVLSEQVGDDRGEKAPDSISHRCETLRSMVCRLNMDGPEELSTRILQTIDEEALLRKQRIEEQDAADAAALAHEVIATEGSLEDFDSLPKRVRSQKTDRSRDSKESETDESNTWIMRRHASFTLQQLHKSLESLYQEKTSLTEKLRSDAKTTNLSLKWTPGLGHIVHIKGSKAMSQCLDALGVTRTVASSKSTRSFHLPSWTNLGARIDEMKLQIRSEEQLIFKSLRQAVIRNLVKLRRNSAVLDELDVACSFAFLAREQGMVRPILNMGFSHKIVGGRHPTVKLGLEEKGRPFINNDCFIGGQERIWLITGPNMAGKSTFLRQNALITILAQVGSFVPAEYAELGIVDQIFSRIGAADDLFRDQSTFMVEMLETAAILKHASQRSFVIMDEVGRGTAPEDGIAIGFACLQHLHDVSRCRTLFATHFHSLADMTSDFGNLGRYCTGIIEESNGSFSFIHKLEPGVNRKSHALKVARIAGVPQSVIEVARTVLHDMSPILSQPRMEESQTSATVLARQ</sequence>
<keyword evidence="14" id="KW-1185">Reference proteome</keyword>
<dbReference type="InterPro" id="IPR036187">
    <property type="entry name" value="DNA_mismatch_repair_MutS_sf"/>
</dbReference>
<dbReference type="InterPro" id="IPR007696">
    <property type="entry name" value="DNA_mismatch_repair_MutS_core"/>
</dbReference>
<dbReference type="InterPro" id="IPR007860">
    <property type="entry name" value="DNA_mmatch_repair_MutS_con_dom"/>
</dbReference>
<evidence type="ECO:0000259" key="12">
    <source>
        <dbReference type="PROSITE" id="PS00486"/>
    </source>
</evidence>
<dbReference type="Gene3D" id="3.30.420.110">
    <property type="entry name" value="MutS, connector domain"/>
    <property type="match status" value="1"/>
</dbReference>
<dbReference type="InterPro" id="IPR007695">
    <property type="entry name" value="DNA_mismatch_repair_MutS-lik_N"/>
</dbReference>
<dbReference type="Pfam" id="PF00488">
    <property type="entry name" value="MutS_V"/>
    <property type="match status" value="1"/>
</dbReference>
<evidence type="ECO:0000256" key="7">
    <source>
        <dbReference type="ARBA" id="ARBA00023125"/>
    </source>
</evidence>
<feature type="compositionally biased region" description="Basic and acidic residues" evidence="11">
    <location>
        <begin position="443"/>
        <end position="454"/>
    </location>
</feature>
<dbReference type="SUPFAM" id="SSF53150">
    <property type="entry name" value="DNA repair protein MutS, domain II"/>
    <property type="match status" value="1"/>
</dbReference>
<evidence type="ECO:0000313" key="13">
    <source>
        <dbReference type="EMBL" id="EEP76682.1"/>
    </source>
</evidence>
<feature type="domain" description="DNA mismatch repair proteins mutS family" evidence="12">
    <location>
        <begin position="734"/>
        <end position="750"/>
    </location>
</feature>
<dbReference type="InParanoid" id="C4JIJ4"/>
<dbReference type="STRING" id="336963.C4JIJ4"/>
<dbReference type="eggNOG" id="ENOG502QUUG">
    <property type="taxonomic scope" value="Eukaryota"/>
</dbReference>
<dbReference type="InterPro" id="IPR017261">
    <property type="entry name" value="DNA_mismatch_repair_MutS/MSH"/>
</dbReference>
<dbReference type="Pfam" id="PF05188">
    <property type="entry name" value="MutS_II"/>
    <property type="match status" value="1"/>
</dbReference>
<dbReference type="SUPFAM" id="SSF52540">
    <property type="entry name" value="P-loop containing nucleoside triphosphate hydrolases"/>
    <property type="match status" value="1"/>
</dbReference>
<dbReference type="SUPFAM" id="SSF48334">
    <property type="entry name" value="DNA repair protein MutS, domain III"/>
    <property type="match status" value="1"/>
</dbReference>
<evidence type="ECO:0000256" key="11">
    <source>
        <dbReference type="SAM" id="MobiDB-lite"/>
    </source>
</evidence>
<accession>C4JIJ4</accession>
<dbReference type="GO" id="GO:0043504">
    <property type="term" value="P:mitochondrial DNA repair"/>
    <property type="evidence" value="ECO:0007669"/>
    <property type="project" value="TreeGrafter"/>
</dbReference>